<dbReference type="NCBIfam" id="TIGR01001">
    <property type="entry name" value="metA"/>
    <property type="match status" value="1"/>
</dbReference>
<keyword evidence="6 8" id="KW-0012">Acyltransferase</keyword>
<feature type="site" description="Important for acyl-CoA specificity" evidence="8">
    <location>
        <position position="111"/>
    </location>
</feature>
<dbReference type="HAMAP" id="MF_00295">
    <property type="entry name" value="MetA_acyltransf"/>
    <property type="match status" value="1"/>
</dbReference>
<dbReference type="GO" id="GO:0004414">
    <property type="term" value="F:homoserine O-acetyltransferase activity"/>
    <property type="evidence" value="ECO:0007669"/>
    <property type="project" value="UniProtKB-EC"/>
</dbReference>
<comment type="caution">
    <text evidence="8">Lacks conserved residue(s) required for the propagation of feature annotation.</text>
</comment>
<feature type="site" description="Important for substrate specificity" evidence="8">
    <location>
        <position position="192"/>
    </location>
</feature>
<evidence type="ECO:0000256" key="1">
    <source>
        <dbReference type="ARBA" id="ARBA00004496"/>
    </source>
</evidence>
<comment type="function">
    <text evidence="8">Transfers an acetyl group from acetyl-CoA to L-homoserine, forming acetyl-L-homoserine.</text>
</comment>
<evidence type="ECO:0000256" key="6">
    <source>
        <dbReference type="ARBA" id="ARBA00023315"/>
    </source>
</evidence>
<evidence type="ECO:0000256" key="2">
    <source>
        <dbReference type="ARBA" id="ARBA00022490"/>
    </source>
</evidence>
<dbReference type="Proteomes" id="UP000593890">
    <property type="component" value="Chromosome"/>
</dbReference>
<sequence length="316" mass="36723">MPIKIAGSLPARKVLKSENIFVMDQERATKQDIRPLRILILNLMPDKIKTETQLLRLLSNSPLQVEVDLLQAATHVSKNTPAQHLLDFYKTYDEVKDLRYDGMIITGAPVEHLPYEEVNYWEELCTIMEWSKKHVFSTLHICWGAQAGLYYHYGIPKYAMEKKLSGVFYHRLCVHNHPLTRGFDEVFMAPHSRYAEVRRQDVDKVETLQVLAESNAAGIYLVASKDGRQIFVTGHCEYDRDTLANEYTRDVAKGIHPEIPYNYFPDNNPEGIPVINWRSHAHLLFSNWLNYYVYQRTPYDLEGHNLEEVPQDEEDA</sequence>
<keyword evidence="11" id="KW-1185">Reference proteome</keyword>
<evidence type="ECO:0000256" key="3">
    <source>
        <dbReference type="ARBA" id="ARBA00022605"/>
    </source>
</evidence>
<dbReference type="KEGG" id="sman:C12CBH8_01970"/>
<reference evidence="11" key="1">
    <citation type="submission" date="2020-07" db="EMBL/GenBank/DDBJ databases">
        <title>Complete genome sequencing of Clostridia bacterium strain 12CBH8.</title>
        <authorList>
            <person name="Sakamoto M."/>
            <person name="Murakami T."/>
            <person name="Mori H."/>
        </authorList>
    </citation>
    <scope>NUCLEOTIDE SEQUENCE [LARGE SCALE GENOMIC DNA]</scope>
    <source>
        <strain evidence="11">12CBH8</strain>
    </source>
</reference>
<dbReference type="PANTHER" id="PTHR20919">
    <property type="entry name" value="HOMOSERINE O-SUCCINYLTRANSFERASE"/>
    <property type="match status" value="1"/>
</dbReference>
<dbReference type="Pfam" id="PF04204">
    <property type="entry name" value="HTS"/>
    <property type="match status" value="1"/>
</dbReference>
<feature type="active site" evidence="8">
    <location>
        <position position="237"/>
    </location>
</feature>
<dbReference type="PIRSF" id="PIRSF000450">
    <property type="entry name" value="H_ser_succinyltr"/>
    <property type="match status" value="1"/>
</dbReference>
<dbReference type="EMBL" id="AP023321">
    <property type="protein sequence ID" value="BCI59558.1"/>
    <property type="molecule type" value="Genomic_DNA"/>
</dbReference>
<dbReference type="InterPro" id="IPR029062">
    <property type="entry name" value="Class_I_gatase-like"/>
</dbReference>
<protein>
    <recommendedName>
        <fullName evidence="8">Homoserine O-acetyltransferase</fullName>
        <shortName evidence="8">HAT</shortName>
        <ecNumber evidence="8">2.3.1.31</ecNumber>
    </recommendedName>
    <alternativeName>
        <fullName evidence="8">Homoserine transacetylase</fullName>
        <shortName evidence="8">HTA</shortName>
    </alternativeName>
</protein>
<evidence type="ECO:0000256" key="8">
    <source>
        <dbReference type="HAMAP-Rule" id="MF_00295"/>
    </source>
</evidence>
<dbReference type="UniPathway" id="UPA00051">
    <property type="reaction ID" value="UER00074"/>
</dbReference>
<comment type="similarity">
    <text evidence="8">Belongs to the MetA family.</text>
</comment>
<dbReference type="PANTHER" id="PTHR20919:SF0">
    <property type="entry name" value="HOMOSERINE O-SUCCINYLTRANSFERASE"/>
    <property type="match status" value="1"/>
</dbReference>
<dbReference type="EC" id="2.3.1.31" evidence="8"/>
<name>A0A7I8CYK4_9FIRM</name>
<keyword evidence="2 8" id="KW-0963">Cytoplasm</keyword>
<comment type="subcellular location">
    <subcellularLocation>
        <location evidence="1 8">Cytoplasm</location>
    </subcellularLocation>
</comment>
<feature type="active site" description="Proton acceptor" evidence="8">
    <location>
        <position position="235"/>
    </location>
</feature>
<dbReference type="SUPFAM" id="SSF52317">
    <property type="entry name" value="Class I glutamine amidotransferase-like"/>
    <property type="match status" value="1"/>
</dbReference>
<dbReference type="RefSeq" id="WP_090264093.1">
    <property type="nucleotide sequence ID" value="NZ_AP023321.1"/>
</dbReference>
<dbReference type="FunFam" id="3.40.50.880:FF:000004">
    <property type="entry name" value="Homoserine O-succinyltransferase"/>
    <property type="match status" value="1"/>
</dbReference>
<dbReference type="Gene3D" id="3.40.50.880">
    <property type="match status" value="1"/>
</dbReference>
<keyword evidence="5 8" id="KW-0486">Methionine biosynthesis</keyword>
<dbReference type="CDD" id="cd03131">
    <property type="entry name" value="GATase1_HTS"/>
    <property type="match status" value="1"/>
</dbReference>
<dbReference type="GO" id="GO:0019281">
    <property type="term" value="P:L-methionine biosynthetic process from homoserine via O-succinyl-L-homoserine and cystathionine"/>
    <property type="evidence" value="ECO:0007669"/>
    <property type="project" value="InterPro"/>
</dbReference>
<evidence type="ECO:0000256" key="5">
    <source>
        <dbReference type="ARBA" id="ARBA00023167"/>
    </source>
</evidence>
<feature type="binding site" evidence="8">
    <location>
        <position position="163"/>
    </location>
    <ligand>
        <name>substrate</name>
    </ligand>
</feature>
<feature type="binding site" evidence="8">
    <location>
        <position position="192"/>
    </location>
    <ligand>
        <name>substrate</name>
    </ligand>
</feature>
<dbReference type="GO" id="GO:0005737">
    <property type="term" value="C:cytoplasm"/>
    <property type="evidence" value="ECO:0007669"/>
    <property type="project" value="UniProtKB-SubCell"/>
</dbReference>
<organism evidence="10 11">
    <name type="scientific">Solibaculum mannosilyticum</name>
    <dbReference type="NCBI Taxonomy" id="2780922"/>
    <lineage>
        <taxon>Bacteria</taxon>
        <taxon>Bacillati</taxon>
        <taxon>Bacillota</taxon>
        <taxon>Clostridia</taxon>
        <taxon>Eubacteriales</taxon>
        <taxon>Oscillospiraceae</taxon>
        <taxon>Solibaculum</taxon>
    </lineage>
</organism>
<evidence type="ECO:0000256" key="9">
    <source>
        <dbReference type="PIRSR" id="PIRSR000450-1"/>
    </source>
</evidence>
<evidence type="ECO:0000256" key="4">
    <source>
        <dbReference type="ARBA" id="ARBA00022679"/>
    </source>
</evidence>
<comment type="catalytic activity">
    <reaction evidence="7 8">
        <text>L-homoserine + acetyl-CoA = O-acetyl-L-homoserine + CoA</text>
        <dbReference type="Rhea" id="RHEA:13701"/>
        <dbReference type="ChEBI" id="CHEBI:57287"/>
        <dbReference type="ChEBI" id="CHEBI:57288"/>
        <dbReference type="ChEBI" id="CHEBI:57476"/>
        <dbReference type="ChEBI" id="CHEBI:57716"/>
        <dbReference type="EC" id="2.3.1.31"/>
    </reaction>
</comment>
<feature type="active site" description="Acyl-thioester intermediate" evidence="8 9">
    <location>
        <position position="142"/>
    </location>
</feature>
<dbReference type="GO" id="GO:0008899">
    <property type="term" value="F:homoserine O-succinyltransferase activity"/>
    <property type="evidence" value="ECO:0007669"/>
    <property type="project" value="UniProtKB-UniRule"/>
</dbReference>
<evidence type="ECO:0000313" key="11">
    <source>
        <dbReference type="Proteomes" id="UP000593890"/>
    </source>
</evidence>
<gene>
    <name evidence="10" type="primary">metA</name>
    <name evidence="8" type="synonym">metAA</name>
    <name evidence="10" type="ORF">C12CBH8_01970</name>
</gene>
<proteinExistence type="inferred from homology"/>
<feature type="binding site" evidence="8">
    <location>
        <position position="249"/>
    </location>
    <ligand>
        <name>substrate</name>
    </ligand>
</feature>
<accession>A0A7I8CYK4</accession>
<evidence type="ECO:0000313" key="10">
    <source>
        <dbReference type="EMBL" id="BCI59558.1"/>
    </source>
</evidence>
<comment type="pathway">
    <text evidence="8">Amino-acid biosynthesis; L-methionine biosynthesis via de novo pathway; O-acetyl-L-homoserine from L-homoserine: step 1/1.</text>
</comment>
<keyword evidence="3 8" id="KW-0028">Amino-acid biosynthesis</keyword>
<dbReference type="InterPro" id="IPR033752">
    <property type="entry name" value="MetA_family"/>
</dbReference>
<dbReference type="InterPro" id="IPR005697">
    <property type="entry name" value="HST_MetA"/>
</dbReference>
<evidence type="ECO:0000256" key="7">
    <source>
        <dbReference type="ARBA" id="ARBA00049043"/>
    </source>
</evidence>
<keyword evidence="4 8" id="KW-0808">Transferase</keyword>
<dbReference type="AlphaFoldDB" id="A0A7I8CYK4"/>